<keyword evidence="5" id="KW-1185">Reference proteome</keyword>
<dbReference type="InterPro" id="IPR000160">
    <property type="entry name" value="GGDEF_dom"/>
</dbReference>
<dbReference type="InterPro" id="IPR029787">
    <property type="entry name" value="Nucleotide_cyclase"/>
</dbReference>
<dbReference type="Proteomes" id="UP001597214">
    <property type="component" value="Unassembled WGS sequence"/>
</dbReference>
<reference evidence="5" key="1">
    <citation type="journal article" date="2019" name="Int. J. Syst. Evol. Microbiol.">
        <title>The Global Catalogue of Microorganisms (GCM) 10K type strain sequencing project: providing services to taxonomists for standard genome sequencing and annotation.</title>
        <authorList>
            <consortium name="The Broad Institute Genomics Platform"/>
            <consortium name="The Broad Institute Genome Sequencing Center for Infectious Disease"/>
            <person name="Wu L."/>
            <person name="Ma J."/>
        </authorList>
    </citation>
    <scope>NUCLEOTIDE SEQUENCE [LARGE SCALE GENOMIC DNA]</scope>
    <source>
        <strain evidence="5">CCUG 49339</strain>
    </source>
</reference>
<feature type="domain" description="GGDEF" evidence="3">
    <location>
        <begin position="114"/>
        <end position="247"/>
    </location>
</feature>
<dbReference type="InterPro" id="IPR052155">
    <property type="entry name" value="Biofilm_reg_signaling"/>
</dbReference>
<proteinExistence type="predicted"/>
<dbReference type="NCBIfam" id="TIGR00254">
    <property type="entry name" value="GGDEF"/>
    <property type="match status" value="1"/>
</dbReference>
<evidence type="ECO:0000256" key="1">
    <source>
        <dbReference type="SAM" id="Phobius"/>
    </source>
</evidence>
<evidence type="ECO:0000259" key="2">
    <source>
        <dbReference type="PROSITE" id="PS50883"/>
    </source>
</evidence>
<dbReference type="Gene3D" id="3.20.20.450">
    <property type="entry name" value="EAL domain"/>
    <property type="match status" value="1"/>
</dbReference>
<dbReference type="SUPFAM" id="SSF55785">
    <property type="entry name" value="PYP-like sensor domain (PAS domain)"/>
    <property type="match status" value="1"/>
</dbReference>
<dbReference type="PROSITE" id="PS50887">
    <property type="entry name" value="GGDEF"/>
    <property type="match status" value="1"/>
</dbReference>
<dbReference type="InterPro" id="IPR035965">
    <property type="entry name" value="PAS-like_dom_sf"/>
</dbReference>
<dbReference type="EMBL" id="JBHUEM010000039">
    <property type="protein sequence ID" value="MFD1738193.1"/>
    <property type="molecule type" value="Genomic_DNA"/>
</dbReference>
<gene>
    <name evidence="4" type="ORF">ACFSCX_16825</name>
</gene>
<dbReference type="CDD" id="cd01949">
    <property type="entry name" value="GGDEF"/>
    <property type="match status" value="1"/>
</dbReference>
<dbReference type="PROSITE" id="PS50883">
    <property type="entry name" value="EAL"/>
    <property type="match status" value="1"/>
</dbReference>
<dbReference type="InterPro" id="IPR043128">
    <property type="entry name" value="Rev_trsase/Diguanyl_cyclase"/>
</dbReference>
<name>A0ABW4LVL7_9BACI</name>
<evidence type="ECO:0000259" key="3">
    <source>
        <dbReference type="PROSITE" id="PS50887"/>
    </source>
</evidence>
<accession>A0ABW4LVL7</accession>
<dbReference type="SUPFAM" id="SSF141868">
    <property type="entry name" value="EAL domain-like"/>
    <property type="match status" value="1"/>
</dbReference>
<dbReference type="Pfam" id="PF08448">
    <property type="entry name" value="PAS_4"/>
    <property type="match status" value="1"/>
</dbReference>
<dbReference type="InterPro" id="IPR035919">
    <property type="entry name" value="EAL_sf"/>
</dbReference>
<dbReference type="PANTHER" id="PTHR44757">
    <property type="entry name" value="DIGUANYLATE CYCLASE DGCP"/>
    <property type="match status" value="1"/>
</dbReference>
<comment type="caution">
    <text evidence="4">The sequence shown here is derived from an EMBL/GenBank/DDBJ whole genome shotgun (WGS) entry which is preliminary data.</text>
</comment>
<keyword evidence="1" id="KW-0812">Transmembrane</keyword>
<dbReference type="Pfam" id="PF00563">
    <property type="entry name" value="EAL"/>
    <property type="match status" value="1"/>
</dbReference>
<evidence type="ECO:0000313" key="5">
    <source>
        <dbReference type="Proteomes" id="UP001597214"/>
    </source>
</evidence>
<dbReference type="RefSeq" id="WP_377929406.1">
    <property type="nucleotide sequence ID" value="NZ_JBHUEM010000039.1"/>
</dbReference>
<keyword evidence="1" id="KW-0472">Membrane</keyword>
<dbReference type="Pfam" id="PF00990">
    <property type="entry name" value="GGDEF"/>
    <property type="match status" value="1"/>
</dbReference>
<sequence length="656" mass="76161">MRMSFLSNKLIYALFFILIMETLLSIDQSNHLWEKWVIHLLHFLIILFLFFHLYQKEKKDRKLIQKLMESEERYRSLSEYNHQLAYHDSLTGLPNCQLLTKQLEQSIQIKLNTELIAILCIDLDRFKIINESLGHQTGDLVLIEVATRLKEKLDHRATLSRQGGDEFTILLEQLENQTEVEHLADSILGSFKHPFIIEEREIFITPSIGISIYSNENIAPYILVQNAVSAMYLAKNKGKNNYQFYYAELEKRYTERLELETDLRRAIENYQFILHYQPQINIIDNRVIGMEALIRWNHPTKGIISPHSFISLAEETGIIIPIGEWVLKEACLQNKKWQQEGFPPFVMAVNISARQFYDIHFVQKVKTILTETKLEPSLLELEITESMLMDTTYTISILQELKKLGVKVSMDDFGKGYSSLAYLKRFPIDKLKIDQSFVRELLQDLSDATIVKTIIAMAHSLQLQVIAEGVETKEHLLFLQKHLCHEAQGYFFSKPIPADMVPSMLEELEHLLQFSALPQEVSQQLWDENMVKRAQCELSEAIRLHNGMIFKCKKQNGRFIYTLCDGDLLYRMGLSPENIVGKDIFDIFPDDDAALKQIYYDKVWNGEDKVSFEGQIGDTFYITTLTPIIRSGKISEIIGSSIDITEQKNRKILQDT</sequence>
<dbReference type="SUPFAM" id="SSF55073">
    <property type="entry name" value="Nucleotide cyclase"/>
    <property type="match status" value="1"/>
</dbReference>
<organism evidence="4 5">
    <name type="scientific">Bacillus salitolerans</name>
    <dbReference type="NCBI Taxonomy" id="1437434"/>
    <lineage>
        <taxon>Bacteria</taxon>
        <taxon>Bacillati</taxon>
        <taxon>Bacillota</taxon>
        <taxon>Bacilli</taxon>
        <taxon>Bacillales</taxon>
        <taxon>Bacillaceae</taxon>
        <taxon>Bacillus</taxon>
    </lineage>
</organism>
<feature type="domain" description="EAL" evidence="2">
    <location>
        <begin position="256"/>
        <end position="509"/>
    </location>
</feature>
<dbReference type="SMART" id="SM00267">
    <property type="entry name" value="GGDEF"/>
    <property type="match status" value="1"/>
</dbReference>
<dbReference type="InterPro" id="IPR013656">
    <property type="entry name" value="PAS_4"/>
</dbReference>
<keyword evidence="1" id="KW-1133">Transmembrane helix</keyword>
<protein>
    <submittedName>
        <fullName evidence="4">Bifunctional diguanylate cyclase/phosphodiesterase</fullName>
    </submittedName>
</protein>
<feature type="transmembrane region" description="Helical" evidence="1">
    <location>
        <begin position="35"/>
        <end position="54"/>
    </location>
</feature>
<evidence type="ECO:0000313" key="4">
    <source>
        <dbReference type="EMBL" id="MFD1738193.1"/>
    </source>
</evidence>
<dbReference type="PANTHER" id="PTHR44757:SF2">
    <property type="entry name" value="BIOFILM ARCHITECTURE MAINTENANCE PROTEIN MBAA"/>
    <property type="match status" value="1"/>
</dbReference>
<dbReference type="CDD" id="cd01948">
    <property type="entry name" value="EAL"/>
    <property type="match status" value="1"/>
</dbReference>
<dbReference type="Gene3D" id="3.30.450.20">
    <property type="entry name" value="PAS domain"/>
    <property type="match status" value="1"/>
</dbReference>
<dbReference type="SMART" id="SM00052">
    <property type="entry name" value="EAL"/>
    <property type="match status" value="1"/>
</dbReference>
<dbReference type="InterPro" id="IPR001633">
    <property type="entry name" value="EAL_dom"/>
</dbReference>
<dbReference type="Gene3D" id="3.30.70.270">
    <property type="match status" value="1"/>
</dbReference>